<keyword evidence="3" id="KW-0378">Hydrolase</keyword>
<dbReference type="Pfam" id="PF01451">
    <property type="entry name" value="LMWPc"/>
    <property type="match status" value="1"/>
</dbReference>
<evidence type="ECO:0000256" key="1">
    <source>
        <dbReference type="ARBA" id="ARBA00011063"/>
    </source>
</evidence>
<dbReference type="SMART" id="SM00226">
    <property type="entry name" value="LMWPc"/>
    <property type="match status" value="1"/>
</dbReference>
<name>A0A3G8ZRI5_9ACTN</name>
<evidence type="ECO:0000256" key="3">
    <source>
        <dbReference type="ARBA" id="ARBA00022801"/>
    </source>
</evidence>
<dbReference type="OrthoDB" id="9784339at2"/>
<dbReference type="RefSeq" id="WP_124800339.1">
    <property type="nucleotide sequence ID" value="NZ_CP034170.1"/>
</dbReference>
<organism evidence="8 9">
    <name type="scientific">Nakamurella antarctica</name>
    <dbReference type="NCBI Taxonomy" id="1902245"/>
    <lineage>
        <taxon>Bacteria</taxon>
        <taxon>Bacillati</taxon>
        <taxon>Actinomycetota</taxon>
        <taxon>Actinomycetes</taxon>
        <taxon>Nakamurellales</taxon>
        <taxon>Nakamurellaceae</taxon>
        <taxon>Nakamurella</taxon>
    </lineage>
</organism>
<feature type="domain" description="Phosphotyrosine protein phosphatase I" evidence="7">
    <location>
        <begin position="8"/>
        <end position="157"/>
    </location>
</feature>
<feature type="active site" evidence="5">
    <location>
        <position position="20"/>
    </location>
</feature>
<dbReference type="InterPro" id="IPR050438">
    <property type="entry name" value="LMW_PTPase"/>
</dbReference>
<evidence type="ECO:0000256" key="4">
    <source>
        <dbReference type="ARBA" id="ARBA00022912"/>
    </source>
</evidence>
<evidence type="ECO:0000313" key="9">
    <source>
        <dbReference type="Proteomes" id="UP000268084"/>
    </source>
</evidence>
<dbReference type="Gene3D" id="3.40.50.2300">
    <property type="match status" value="1"/>
</dbReference>
<dbReference type="PANTHER" id="PTHR11717:SF7">
    <property type="entry name" value="LOW MOLECULAR WEIGHT PHOSPHOTYROSINE PROTEIN PHOSPHATASE"/>
    <property type="match status" value="1"/>
</dbReference>
<dbReference type="InterPro" id="IPR036196">
    <property type="entry name" value="Ptyr_pPase_sf"/>
</dbReference>
<dbReference type="AlphaFoldDB" id="A0A3G8ZRI5"/>
<accession>A0A3G8ZRI5</accession>
<dbReference type="EMBL" id="CP034170">
    <property type="protein sequence ID" value="AZI59435.1"/>
    <property type="molecule type" value="Genomic_DNA"/>
</dbReference>
<dbReference type="Proteomes" id="UP000268084">
    <property type="component" value="Chromosome"/>
</dbReference>
<keyword evidence="4" id="KW-0904">Protein phosphatase</keyword>
<proteinExistence type="inferred from homology"/>
<keyword evidence="9" id="KW-1185">Reference proteome</keyword>
<feature type="region of interest" description="Disordered" evidence="6">
    <location>
        <begin position="159"/>
        <end position="178"/>
    </location>
</feature>
<gene>
    <name evidence="8" type="ORF">EH165_05965</name>
</gene>
<dbReference type="EC" id="3.1.3.48" evidence="2"/>
<evidence type="ECO:0000256" key="2">
    <source>
        <dbReference type="ARBA" id="ARBA00013064"/>
    </source>
</evidence>
<dbReference type="GO" id="GO:0004725">
    <property type="term" value="F:protein tyrosine phosphatase activity"/>
    <property type="evidence" value="ECO:0007669"/>
    <property type="project" value="UniProtKB-EC"/>
</dbReference>
<dbReference type="SUPFAM" id="SSF52788">
    <property type="entry name" value="Phosphotyrosine protein phosphatases I"/>
    <property type="match status" value="1"/>
</dbReference>
<evidence type="ECO:0000256" key="6">
    <source>
        <dbReference type="SAM" id="MobiDB-lite"/>
    </source>
</evidence>
<evidence type="ECO:0000256" key="5">
    <source>
        <dbReference type="PIRSR" id="PIRSR617867-1"/>
    </source>
</evidence>
<evidence type="ECO:0000259" key="7">
    <source>
        <dbReference type="SMART" id="SM00226"/>
    </source>
</evidence>
<reference evidence="8 9" key="1">
    <citation type="submission" date="2018-11" db="EMBL/GenBank/DDBJ databases">
        <authorList>
            <person name="Da X."/>
        </authorList>
    </citation>
    <scope>NUCLEOTIDE SEQUENCE [LARGE SCALE GENOMIC DNA]</scope>
    <source>
        <strain evidence="8 9">S14-144</strain>
    </source>
</reference>
<sequence length="178" mass="19066">MQTSDSRLHVSIICTGNICRSPIGEHVLRAAIAEAGLSEQVRVSSAGTGSWHVGQGANPPAAKVLADHGYPHDHVAQQITAEKLDRIDLALAADRGHLHDLLQLRPDPTGERVMLLRSFDPTSDGASDVPDPYGRDEAEFVRVLKMIEAAVPGVVAEISRRLQSRSSSPADAPFEPTP</sequence>
<dbReference type="InterPro" id="IPR023485">
    <property type="entry name" value="Ptyr_pPase"/>
</dbReference>
<comment type="similarity">
    <text evidence="1">Belongs to the low molecular weight phosphotyrosine protein phosphatase family.</text>
</comment>
<dbReference type="KEGG" id="nak:EH165_05965"/>
<dbReference type="PANTHER" id="PTHR11717">
    <property type="entry name" value="LOW MOLECULAR WEIGHT PROTEIN TYROSINE PHOSPHATASE"/>
    <property type="match status" value="1"/>
</dbReference>
<feature type="active site" description="Proton donor" evidence="5">
    <location>
        <position position="131"/>
    </location>
</feature>
<dbReference type="InterPro" id="IPR017867">
    <property type="entry name" value="Tyr_phospatase_low_mol_wt"/>
</dbReference>
<dbReference type="PRINTS" id="PR00719">
    <property type="entry name" value="LMWPTPASE"/>
</dbReference>
<feature type="active site" description="Nucleophile" evidence="5">
    <location>
        <position position="14"/>
    </location>
</feature>
<protein>
    <recommendedName>
        <fullName evidence="2">protein-tyrosine-phosphatase</fullName>
        <ecNumber evidence="2">3.1.3.48</ecNumber>
    </recommendedName>
</protein>
<evidence type="ECO:0000313" key="8">
    <source>
        <dbReference type="EMBL" id="AZI59435.1"/>
    </source>
</evidence>
<reference evidence="8 9" key="2">
    <citation type="submission" date="2018-12" db="EMBL/GenBank/DDBJ databases">
        <title>Nakamurella antarcticus sp. nov., isolated from Antarctica South Shetland Islands soil.</title>
        <authorList>
            <person name="Peng F."/>
        </authorList>
    </citation>
    <scope>NUCLEOTIDE SEQUENCE [LARGE SCALE GENOMIC DNA]</scope>
    <source>
        <strain evidence="8 9">S14-144</strain>
    </source>
</reference>
<dbReference type="CDD" id="cd16343">
    <property type="entry name" value="LMWPTP"/>
    <property type="match status" value="1"/>
</dbReference>